<dbReference type="EMBL" id="CP024047">
    <property type="protein sequence ID" value="AXR77896.1"/>
    <property type="molecule type" value="Genomic_DNA"/>
</dbReference>
<reference evidence="4" key="3">
    <citation type="journal article" date="2019" name="Int. J. Syst. Evol. Microbiol.">
        <title>Natronolimnobius sulfurireducens sp. nov. and Halalkaliarchaeum desulfuricum gen. nov., sp. nov., the first sulfur-respiring alkaliphilic haloarchaea from hypersaline alkaline lakes.</title>
        <authorList>
            <person name="Sorokin D.Y."/>
            <person name="Yakimov M."/>
            <person name="Messina E."/>
            <person name="Merkel A.Y."/>
            <person name="Bale N.J."/>
            <person name="Sinninghe Damste J.S."/>
        </authorList>
    </citation>
    <scope>NUCLEOTIDE SEQUENCE</scope>
    <source>
        <strain evidence="4">AArc-Mg</strain>
        <strain evidence="3">AArc1</strain>
    </source>
</reference>
<organism evidence="4 5">
    <name type="scientific">Natrarchaeobaculum sulfurireducens</name>
    <dbReference type="NCBI Taxonomy" id="2044521"/>
    <lineage>
        <taxon>Archaea</taxon>
        <taxon>Methanobacteriati</taxon>
        <taxon>Methanobacteriota</taxon>
        <taxon>Stenosarchaea group</taxon>
        <taxon>Halobacteria</taxon>
        <taxon>Halobacteriales</taxon>
        <taxon>Natrialbaceae</taxon>
        <taxon>Natrarchaeobaculum</taxon>
    </lineage>
</organism>
<keyword evidence="1" id="KW-1133">Transmembrane helix</keyword>
<gene>
    <name evidence="3" type="ORF">AArc1_1563</name>
    <name evidence="4" type="ORF">AArcMg_2123</name>
</gene>
<dbReference type="Proteomes" id="UP000258613">
    <property type="component" value="Chromosome"/>
</dbReference>
<name>A0A346PRH6_9EURY</name>
<evidence type="ECO:0000259" key="2">
    <source>
        <dbReference type="Pfam" id="PF03779"/>
    </source>
</evidence>
<accession>A0A346PRH6</accession>
<feature type="transmembrane region" description="Helical" evidence="1">
    <location>
        <begin position="97"/>
        <end position="117"/>
    </location>
</feature>
<reference evidence="5" key="2">
    <citation type="submission" date="2018-02" db="EMBL/GenBank/DDBJ databases">
        <title>Phenotypic and genomic properties of facultatively anaerobic sulfur-reducing natronoarchaea from hypersaline soda lakes.</title>
        <authorList>
            <person name="Sorokin D.Y."/>
            <person name="Kublanov I.V."/>
            <person name="Roman P."/>
            <person name="Sinninghe Damste J.S."/>
            <person name="Golyshin P.N."/>
            <person name="Rojo D."/>
            <person name="Ciordia S."/>
            <person name="Mena M.D.C."/>
            <person name="Ferrer M."/>
            <person name="Messina E."/>
            <person name="Smedile F."/>
            <person name="La Spada G."/>
            <person name="La Cono V."/>
            <person name="Yakimov M.M."/>
        </authorList>
    </citation>
    <scope>NUCLEOTIDE SEQUENCE [LARGE SCALE GENOMIC DNA]</scope>
    <source>
        <strain evidence="5">AArc-Mg</strain>
    </source>
</reference>
<dbReference type="KEGG" id="nan:AArc1_1563"/>
<keyword evidence="1" id="KW-0472">Membrane</keyword>
<proteinExistence type="predicted"/>
<keyword evidence="5" id="KW-1185">Reference proteome</keyword>
<evidence type="ECO:0000313" key="4">
    <source>
        <dbReference type="EMBL" id="AXR82121.1"/>
    </source>
</evidence>
<dbReference type="EMBL" id="CP027033">
    <property type="protein sequence ID" value="AXR82121.1"/>
    <property type="molecule type" value="Genomic_DNA"/>
</dbReference>
<dbReference type="InterPro" id="IPR005530">
    <property type="entry name" value="SPW"/>
</dbReference>
<evidence type="ECO:0000313" key="6">
    <source>
        <dbReference type="Proteomes" id="UP000258707"/>
    </source>
</evidence>
<evidence type="ECO:0000313" key="3">
    <source>
        <dbReference type="EMBL" id="AXR77896.1"/>
    </source>
</evidence>
<dbReference type="AlphaFoldDB" id="A0A346PRH6"/>
<keyword evidence="1" id="KW-0812">Transmembrane</keyword>
<evidence type="ECO:0000256" key="1">
    <source>
        <dbReference type="SAM" id="Phobius"/>
    </source>
</evidence>
<dbReference type="Pfam" id="PF03779">
    <property type="entry name" value="SPW"/>
    <property type="match status" value="1"/>
</dbReference>
<feature type="transmembrane region" description="Helical" evidence="1">
    <location>
        <begin position="71"/>
        <end position="91"/>
    </location>
</feature>
<protein>
    <recommendedName>
        <fullName evidence="2">SPW repeat-containing integral membrane domain-containing protein</fullName>
    </recommendedName>
</protein>
<reference evidence="6" key="1">
    <citation type="submission" date="2017-10" db="EMBL/GenBank/DDBJ databases">
        <title>Phenotypic and genomic properties of facultatively anaerobic sulfur-reducing natronoarchaea from hypersaline soda lakes.</title>
        <authorList>
            <person name="Sorokin D.Y."/>
            <person name="Kublanov I.V."/>
            <person name="Roman P."/>
            <person name="Sinninghe Damste J.S."/>
            <person name="Golyshin P.N."/>
            <person name="Rojo D."/>
            <person name="Ciordia S."/>
            <person name="Mena Md.C."/>
            <person name="Ferrer M."/>
            <person name="Messina E."/>
            <person name="Smedile F."/>
            <person name="La Spada G."/>
            <person name="La Cono V."/>
            <person name="Yakimov M.M."/>
        </authorList>
    </citation>
    <scope>NUCLEOTIDE SEQUENCE [LARGE SCALE GENOMIC DNA]</scope>
    <source>
        <strain evidence="6">AArc1</strain>
    </source>
</reference>
<feature type="transmembrane region" description="Helical" evidence="1">
    <location>
        <begin position="17"/>
        <end position="35"/>
    </location>
</feature>
<feature type="domain" description="SPW repeat-containing integral membrane" evidence="2">
    <location>
        <begin position="20"/>
        <end position="112"/>
    </location>
</feature>
<dbReference type="KEGG" id="nag:AArcMg_2123"/>
<accession>A0A346PEF1</accession>
<dbReference type="RefSeq" id="WP_117364026.1">
    <property type="nucleotide sequence ID" value="NZ_CP024047.1"/>
</dbReference>
<sequence>MSESDSRERTDPMAQRAAGLAGGLGALVLVSGVFFTGTGLIVVNNVVVGAVIATAAAYTAAVPDGGPLPSLVGPIVVLVAGAWVVASPFVYGIGGPLFWSSVVLGALVIVLAGASAYGSLGVSKRTATGA</sequence>
<dbReference type="GeneID" id="37642614"/>
<dbReference type="Proteomes" id="UP000258707">
    <property type="component" value="Chromosome"/>
</dbReference>
<feature type="transmembrane region" description="Helical" evidence="1">
    <location>
        <begin position="41"/>
        <end position="59"/>
    </location>
</feature>
<evidence type="ECO:0000313" key="5">
    <source>
        <dbReference type="Proteomes" id="UP000258613"/>
    </source>
</evidence>
<dbReference type="OrthoDB" id="204305at2157"/>